<organism evidence="8 9">
    <name type="scientific">Lichtheimia ornata</name>
    <dbReference type="NCBI Taxonomy" id="688661"/>
    <lineage>
        <taxon>Eukaryota</taxon>
        <taxon>Fungi</taxon>
        <taxon>Fungi incertae sedis</taxon>
        <taxon>Mucoromycota</taxon>
        <taxon>Mucoromycotina</taxon>
        <taxon>Mucoromycetes</taxon>
        <taxon>Mucorales</taxon>
        <taxon>Lichtheimiaceae</taxon>
        <taxon>Lichtheimia</taxon>
    </lineage>
</organism>
<feature type="compositionally biased region" description="Polar residues" evidence="5">
    <location>
        <begin position="225"/>
        <end position="235"/>
    </location>
</feature>
<feature type="region of interest" description="Disordered" evidence="5">
    <location>
        <begin position="319"/>
        <end position="353"/>
    </location>
</feature>
<accession>A0AAD7V695</accession>
<dbReference type="SMART" id="SM00487">
    <property type="entry name" value="DEXDc"/>
    <property type="match status" value="1"/>
</dbReference>
<feature type="compositionally biased region" description="Basic and acidic residues" evidence="5">
    <location>
        <begin position="938"/>
        <end position="948"/>
    </location>
</feature>
<feature type="domain" description="Helicase C-terminal" evidence="7">
    <location>
        <begin position="747"/>
        <end position="903"/>
    </location>
</feature>
<keyword evidence="9" id="KW-1185">Reference proteome</keyword>
<dbReference type="GO" id="GO:0005634">
    <property type="term" value="C:nucleus"/>
    <property type="evidence" value="ECO:0007669"/>
    <property type="project" value="TreeGrafter"/>
</dbReference>
<protein>
    <submittedName>
        <fullName evidence="8">Uncharacterized protein</fullName>
    </submittedName>
</protein>
<dbReference type="InterPro" id="IPR038718">
    <property type="entry name" value="SNF2-like_sf"/>
</dbReference>
<dbReference type="InterPro" id="IPR001650">
    <property type="entry name" value="Helicase_C-like"/>
</dbReference>
<gene>
    <name evidence="8" type="ORF">O0I10_004322</name>
</gene>
<name>A0AAD7V695_9FUNG</name>
<feature type="compositionally biased region" description="Basic and acidic residues" evidence="5">
    <location>
        <begin position="331"/>
        <end position="343"/>
    </location>
</feature>
<evidence type="ECO:0000256" key="3">
    <source>
        <dbReference type="ARBA" id="ARBA00022840"/>
    </source>
</evidence>
<feature type="region of interest" description="Disordered" evidence="5">
    <location>
        <begin position="912"/>
        <end position="948"/>
    </location>
</feature>
<keyword evidence="2" id="KW-0378">Hydrolase</keyword>
<dbReference type="Gene3D" id="3.40.50.10810">
    <property type="entry name" value="Tandem AAA-ATPase domain"/>
    <property type="match status" value="2"/>
</dbReference>
<dbReference type="Gene3D" id="3.40.50.300">
    <property type="entry name" value="P-loop containing nucleotide triphosphate hydrolases"/>
    <property type="match status" value="1"/>
</dbReference>
<dbReference type="Pfam" id="PF00271">
    <property type="entry name" value="Helicase_C"/>
    <property type="match status" value="1"/>
</dbReference>
<evidence type="ECO:0000256" key="1">
    <source>
        <dbReference type="ARBA" id="ARBA00022741"/>
    </source>
</evidence>
<dbReference type="PROSITE" id="PS51194">
    <property type="entry name" value="HELICASE_CTER"/>
    <property type="match status" value="1"/>
</dbReference>
<feature type="region of interest" description="Disordered" evidence="5">
    <location>
        <begin position="176"/>
        <end position="278"/>
    </location>
</feature>
<feature type="region of interest" description="Disordered" evidence="5">
    <location>
        <begin position="1"/>
        <end position="42"/>
    </location>
</feature>
<keyword evidence="4" id="KW-0175">Coiled coil</keyword>
<dbReference type="GeneID" id="83211735"/>
<dbReference type="GO" id="GO:0016787">
    <property type="term" value="F:hydrolase activity"/>
    <property type="evidence" value="ECO:0007669"/>
    <property type="project" value="UniProtKB-KW"/>
</dbReference>
<sequence>MDSRDQLDPSSSNETMNSNDSDSASAGHKTSEEPTIDNDIDEKLQNLGVNLMDQNALERQIMVKADKAIAERDNALDYKRLAKARKEKDNARKQLEKLQRELGDKVLNSATQEKLLTKINMQTSRLQNLDRDENDILTRMRDRQKNQGEFASDPQHPVNETRREFLIRTGKITPFTELSDVEKGPDEGTPTSWMTSPVGVPLGDAHFGGRRQPIPVTDNHHGNSKRSPSTKQRSSGLRPLDKKQTTRKKQLAMSDDDYEYTASDSEGDEDYASDADTDDSMEIAATLKKTMFADDGDEDVYQKRMRGWLYNRKRMLANMEDNNDEGTPRSSSRDLHQGDRQEPEVLPYDTSPSYEDVELGSGLRIPREIWMNLLDYQKTCVKWLWELHSQKVGGIIGDEMGLGKTVQMIAFISGLYHSKILGPGKATVVVCPATVMKQWVEEFHRWWPPIRVAVLHATGSVMRTDAKQFLDPTQSDHDSSELEDVDLWMSKSTARKRRKGKGGQSLSNEDVLRTKTGRKAHALVERFVRLGGVLVTTYNGVQAYRQILLKHRWGYVVLDEGHKIRNPDSETTLACKQFKTSHRIILSGTPIQNNLKELWSLFDFIFPGRLGTLPVFQTQFSVPITIGGYANATNMQVQTAYRCACVLRDLINPYLLRRMKVDVATNLPAKNEQVLFCKLTPIQREAYLRFIHSKDMDAILERRRQVLYGIDIVRKICNHPDLITTTSAPAEEDPSYGDPEKSGKLVVVCALLRLWKTQNHKVLLFSQTRQMLDIIERVIKGLGFNYLRMDGNTAVGQRMALVNDFNTQDDIYVFLLTTKVGGLGLNLTGADRVIIFDPDWNPSTDMQARERAWRLGQRKDVTIYRLMTSGTIEEKIYHRQIYKQFLTNKILKDPKQKRFFDASNLKALFTLGDDESSSGTETGQLFKGTEISYQSPKPETRSKSPTDDKDQLLALNGVANIEQLAENPNVQQAESSETHAEDNVLKSLFEMTGIQSALQHDQIMDSGQQERVLADNEAALVAKHATEVLKESRRERRKMGVATPTWTGRSGVAGAPVLPSNCHNSPYMPSPRFGQKSLAPISSVAGTESLSPKFGSGAVPGFGGEANGGQRAMSSQVLLAQLRKRKSPGE</sequence>
<dbReference type="GO" id="GO:0008094">
    <property type="term" value="F:ATP-dependent activity, acting on DNA"/>
    <property type="evidence" value="ECO:0007669"/>
    <property type="project" value="TreeGrafter"/>
</dbReference>
<dbReference type="FunFam" id="3.40.50.10810:FF:000094">
    <property type="entry name" value="DNA excision repair protein ERCC-6"/>
    <property type="match status" value="1"/>
</dbReference>
<dbReference type="RefSeq" id="XP_058345006.1">
    <property type="nucleotide sequence ID" value="XM_058484381.1"/>
</dbReference>
<dbReference type="SUPFAM" id="SSF52540">
    <property type="entry name" value="P-loop containing nucleoside triphosphate hydrolases"/>
    <property type="match status" value="2"/>
</dbReference>
<keyword evidence="1" id="KW-0547">Nucleotide-binding</keyword>
<dbReference type="GO" id="GO:0006283">
    <property type="term" value="P:transcription-coupled nucleotide-excision repair"/>
    <property type="evidence" value="ECO:0007669"/>
    <property type="project" value="TreeGrafter"/>
</dbReference>
<dbReference type="Proteomes" id="UP001234581">
    <property type="component" value="Unassembled WGS sequence"/>
</dbReference>
<evidence type="ECO:0000256" key="4">
    <source>
        <dbReference type="SAM" id="Coils"/>
    </source>
</evidence>
<dbReference type="PANTHER" id="PTHR45629">
    <property type="entry name" value="SNF2/RAD54 FAMILY MEMBER"/>
    <property type="match status" value="1"/>
</dbReference>
<feature type="compositionally biased region" description="Acidic residues" evidence="5">
    <location>
        <begin position="254"/>
        <end position="278"/>
    </location>
</feature>
<dbReference type="CDD" id="cd18000">
    <property type="entry name" value="DEXHc_ERCC6"/>
    <property type="match status" value="1"/>
</dbReference>
<dbReference type="InterPro" id="IPR049730">
    <property type="entry name" value="SNF2/RAD54-like_C"/>
</dbReference>
<dbReference type="SMART" id="SM00490">
    <property type="entry name" value="HELICc"/>
    <property type="match status" value="1"/>
</dbReference>
<dbReference type="EMBL" id="JARTCD010000015">
    <property type="protein sequence ID" value="KAJ8660093.1"/>
    <property type="molecule type" value="Genomic_DNA"/>
</dbReference>
<dbReference type="AlphaFoldDB" id="A0AAD7V695"/>
<evidence type="ECO:0000259" key="6">
    <source>
        <dbReference type="PROSITE" id="PS51192"/>
    </source>
</evidence>
<dbReference type="CDD" id="cd18793">
    <property type="entry name" value="SF2_C_SNF"/>
    <property type="match status" value="1"/>
</dbReference>
<dbReference type="PANTHER" id="PTHR45629:SF7">
    <property type="entry name" value="DNA EXCISION REPAIR PROTEIN ERCC-6-RELATED"/>
    <property type="match status" value="1"/>
</dbReference>
<dbReference type="PROSITE" id="PS51192">
    <property type="entry name" value="HELICASE_ATP_BIND_1"/>
    <property type="match status" value="1"/>
</dbReference>
<evidence type="ECO:0000256" key="2">
    <source>
        <dbReference type="ARBA" id="ARBA00022801"/>
    </source>
</evidence>
<feature type="domain" description="Helicase ATP-binding" evidence="6">
    <location>
        <begin position="385"/>
        <end position="608"/>
    </location>
</feature>
<evidence type="ECO:0000313" key="9">
    <source>
        <dbReference type="Proteomes" id="UP001234581"/>
    </source>
</evidence>
<evidence type="ECO:0000259" key="7">
    <source>
        <dbReference type="PROSITE" id="PS51194"/>
    </source>
</evidence>
<evidence type="ECO:0000313" key="8">
    <source>
        <dbReference type="EMBL" id="KAJ8660093.1"/>
    </source>
</evidence>
<evidence type="ECO:0000256" key="5">
    <source>
        <dbReference type="SAM" id="MobiDB-lite"/>
    </source>
</evidence>
<dbReference type="GO" id="GO:0005524">
    <property type="term" value="F:ATP binding"/>
    <property type="evidence" value="ECO:0007669"/>
    <property type="project" value="InterPro"/>
</dbReference>
<feature type="coiled-coil region" evidence="4">
    <location>
        <begin position="78"/>
        <end position="108"/>
    </location>
</feature>
<dbReference type="InterPro" id="IPR014001">
    <property type="entry name" value="Helicase_ATP-bd"/>
</dbReference>
<proteinExistence type="predicted"/>
<dbReference type="InterPro" id="IPR027417">
    <property type="entry name" value="P-loop_NTPase"/>
</dbReference>
<comment type="caution">
    <text evidence="8">The sequence shown here is derived from an EMBL/GenBank/DDBJ whole genome shotgun (WGS) entry which is preliminary data.</text>
</comment>
<feature type="compositionally biased region" description="Polar residues" evidence="5">
    <location>
        <begin position="8"/>
        <end position="24"/>
    </location>
</feature>
<reference evidence="8 9" key="1">
    <citation type="submission" date="2023-03" db="EMBL/GenBank/DDBJ databases">
        <title>Genome sequence of Lichtheimia ornata CBS 291.66.</title>
        <authorList>
            <person name="Mohabir J.T."/>
            <person name="Shea T.P."/>
            <person name="Kurbessoian T."/>
            <person name="Berby B."/>
            <person name="Fontaine J."/>
            <person name="Livny J."/>
            <person name="Gnirke A."/>
            <person name="Stajich J.E."/>
            <person name="Cuomo C.A."/>
        </authorList>
    </citation>
    <scope>NUCLEOTIDE SEQUENCE [LARGE SCALE GENOMIC DNA]</scope>
    <source>
        <strain evidence="8">CBS 291.66</strain>
    </source>
</reference>
<keyword evidence="3" id="KW-0067">ATP-binding</keyword>
<dbReference type="InterPro" id="IPR050496">
    <property type="entry name" value="SNF2_RAD54_helicase_repair"/>
</dbReference>
<dbReference type="Pfam" id="PF00176">
    <property type="entry name" value="SNF2-rel_dom"/>
    <property type="match status" value="1"/>
</dbReference>
<dbReference type="InterPro" id="IPR000330">
    <property type="entry name" value="SNF2_N"/>
</dbReference>